<keyword evidence="2" id="KW-0805">Transcription regulation</keyword>
<evidence type="ECO:0000259" key="7">
    <source>
        <dbReference type="PROSITE" id="PS50888"/>
    </source>
</evidence>
<dbReference type="GO" id="GO:0003700">
    <property type="term" value="F:DNA-binding transcription factor activity"/>
    <property type="evidence" value="ECO:0007669"/>
    <property type="project" value="InterPro"/>
</dbReference>
<organism evidence="8 9">
    <name type="scientific">Phaseolus coccineus</name>
    <name type="common">Scarlet runner bean</name>
    <name type="synonym">Phaseolus multiflorus</name>
    <dbReference type="NCBI Taxonomy" id="3886"/>
    <lineage>
        <taxon>Eukaryota</taxon>
        <taxon>Viridiplantae</taxon>
        <taxon>Streptophyta</taxon>
        <taxon>Embryophyta</taxon>
        <taxon>Tracheophyta</taxon>
        <taxon>Spermatophyta</taxon>
        <taxon>Magnoliopsida</taxon>
        <taxon>eudicotyledons</taxon>
        <taxon>Gunneridae</taxon>
        <taxon>Pentapetalae</taxon>
        <taxon>rosids</taxon>
        <taxon>fabids</taxon>
        <taxon>Fabales</taxon>
        <taxon>Fabaceae</taxon>
        <taxon>Papilionoideae</taxon>
        <taxon>50 kb inversion clade</taxon>
        <taxon>NPAAA clade</taxon>
        <taxon>indigoferoid/millettioid clade</taxon>
        <taxon>Phaseoleae</taxon>
        <taxon>Phaseolus</taxon>
    </lineage>
</organism>
<evidence type="ECO:0000256" key="5">
    <source>
        <dbReference type="ARBA" id="ARBA00023242"/>
    </source>
</evidence>
<dbReference type="GO" id="GO:0003677">
    <property type="term" value="F:DNA binding"/>
    <property type="evidence" value="ECO:0007669"/>
    <property type="project" value="UniProtKB-KW"/>
</dbReference>
<dbReference type="PROSITE" id="PS50888">
    <property type="entry name" value="BHLH"/>
    <property type="match status" value="1"/>
</dbReference>
<keyword evidence="6" id="KW-0175">Coiled coil</keyword>
<gene>
    <name evidence="8" type="ORF">VNO80_14541</name>
</gene>
<dbReference type="SUPFAM" id="SSF47459">
    <property type="entry name" value="HLH, helix-loop-helix DNA-binding domain"/>
    <property type="match status" value="1"/>
</dbReference>
<dbReference type="GO" id="GO:0046983">
    <property type="term" value="F:protein dimerization activity"/>
    <property type="evidence" value="ECO:0007669"/>
    <property type="project" value="InterPro"/>
</dbReference>
<evidence type="ECO:0000256" key="6">
    <source>
        <dbReference type="SAM" id="Coils"/>
    </source>
</evidence>
<dbReference type="InterPro" id="IPR036638">
    <property type="entry name" value="HLH_DNA-bd_sf"/>
</dbReference>
<comment type="caution">
    <text evidence="8">The sequence shown here is derived from an EMBL/GenBank/DDBJ whole genome shotgun (WGS) entry which is preliminary data.</text>
</comment>
<evidence type="ECO:0000256" key="4">
    <source>
        <dbReference type="ARBA" id="ARBA00023163"/>
    </source>
</evidence>
<comment type="subcellular location">
    <subcellularLocation>
        <location evidence="1">Nucleus</location>
    </subcellularLocation>
</comment>
<dbReference type="FunFam" id="4.10.280.10:FF:000070">
    <property type="entry name" value="transcription factor bHLH30"/>
    <property type="match status" value="1"/>
</dbReference>
<feature type="domain" description="BHLH" evidence="7">
    <location>
        <begin position="60"/>
        <end position="109"/>
    </location>
</feature>
<accession>A0AAN9MN96</accession>
<protein>
    <recommendedName>
        <fullName evidence="7">BHLH domain-containing protein</fullName>
    </recommendedName>
</protein>
<feature type="coiled-coil region" evidence="6">
    <location>
        <begin position="59"/>
        <end position="119"/>
    </location>
</feature>
<evidence type="ECO:0000256" key="3">
    <source>
        <dbReference type="ARBA" id="ARBA00023125"/>
    </source>
</evidence>
<dbReference type="PANTHER" id="PTHR45844:SF19">
    <property type="entry name" value="TRANSCRIPTION FACTOR BHLH106-RELATED"/>
    <property type="match status" value="1"/>
</dbReference>
<dbReference type="InterPro" id="IPR045847">
    <property type="entry name" value="AIG1-like"/>
</dbReference>
<dbReference type="Gene3D" id="4.10.280.10">
    <property type="entry name" value="Helix-loop-helix DNA-binding domain"/>
    <property type="match status" value="1"/>
</dbReference>
<dbReference type="AlphaFoldDB" id="A0AAN9MN96"/>
<keyword evidence="9" id="KW-1185">Reference proteome</keyword>
<keyword evidence="5" id="KW-0539">Nucleus</keyword>
<dbReference type="CDD" id="cd11455">
    <property type="entry name" value="bHLH_AtAIG1_like"/>
    <property type="match status" value="1"/>
</dbReference>
<dbReference type="GO" id="GO:0005634">
    <property type="term" value="C:nucleus"/>
    <property type="evidence" value="ECO:0007669"/>
    <property type="project" value="UniProtKB-SubCell"/>
</dbReference>
<dbReference type="Pfam" id="PF00010">
    <property type="entry name" value="HLH"/>
    <property type="match status" value="1"/>
</dbReference>
<evidence type="ECO:0000313" key="8">
    <source>
        <dbReference type="EMBL" id="KAK7355288.1"/>
    </source>
</evidence>
<evidence type="ECO:0000313" key="9">
    <source>
        <dbReference type="Proteomes" id="UP001374584"/>
    </source>
</evidence>
<evidence type="ECO:0000256" key="2">
    <source>
        <dbReference type="ARBA" id="ARBA00023015"/>
    </source>
</evidence>
<sequence length="232" mass="26061">MQHQMEMENSDELFQFLSNTNDSFFPEPASSIMQQSFSASFSYYPLQPFNASPHQDKALAALRNHKEAEKRRRERINAHLNKLRTLLPCNSKTDKASLLAKVVERLKELKQQISEITQSETFPSETDEISVLSTSGDGSDGDGRVIFKASLCCEDRSDLIPDLVEILKSLHLTTLKAEIATLGGRTRNVLVVATDKDHSVESIHFLQNSLHTLLQHNGASKRRRAVGPKFIV</sequence>
<dbReference type="InterPro" id="IPR011598">
    <property type="entry name" value="bHLH_dom"/>
</dbReference>
<dbReference type="PANTHER" id="PTHR45844">
    <property type="entry name" value="TRANSCRIPTION FACTOR BHLH30"/>
    <property type="match status" value="1"/>
</dbReference>
<dbReference type="CDD" id="cd04873">
    <property type="entry name" value="ACT_UUR-ACR-like"/>
    <property type="match status" value="1"/>
</dbReference>
<proteinExistence type="predicted"/>
<evidence type="ECO:0000256" key="1">
    <source>
        <dbReference type="ARBA" id="ARBA00004123"/>
    </source>
</evidence>
<dbReference type="Proteomes" id="UP001374584">
    <property type="component" value="Unassembled WGS sequence"/>
</dbReference>
<dbReference type="SMART" id="SM00353">
    <property type="entry name" value="HLH"/>
    <property type="match status" value="1"/>
</dbReference>
<dbReference type="EMBL" id="JAYMYR010000006">
    <property type="protein sequence ID" value="KAK7355288.1"/>
    <property type="molecule type" value="Genomic_DNA"/>
</dbReference>
<keyword evidence="4" id="KW-0804">Transcription</keyword>
<keyword evidence="3" id="KW-0238">DNA-binding</keyword>
<reference evidence="8 9" key="1">
    <citation type="submission" date="2024-01" db="EMBL/GenBank/DDBJ databases">
        <title>The genomes of 5 underutilized Papilionoideae crops provide insights into root nodulation and disease resistanc.</title>
        <authorList>
            <person name="Jiang F."/>
        </authorList>
    </citation>
    <scope>NUCLEOTIDE SEQUENCE [LARGE SCALE GENOMIC DNA]</scope>
    <source>
        <strain evidence="8">JINMINGXINNONG_FW02</strain>
        <tissue evidence="8">Leaves</tissue>
    </source>
</reference>
<name>A0AAN9MN96_PHACN</name>